<comment type="caution">
    <text evidence="3">The sequence shown here is derived from an EMBL/GenBank/DDBJ whole genome shotgun (WGS) entry which is preliminary data.</text>
</comment>
<dbReference type="CDD" id="cd02525">
    <property type="entry name" value="Succinoglycan_BP_ExoA"/>
    <property type="match status" value="1"/>
</dbReference>
<keyword evidence="1" id="KW-0472">Membrane</keyword>
<name>A0A3P1WZ32_9ACTN</name>
<dbReference type="RefSeq" id="WP_125227808.1">
    <property type="nucleotide sequence ID" value="NZ_RQYT01000013.1"/>
</dbReference>
<evidence type="ECO:0000313" key="4">
    <source>
        <dbReference type="Proteomes" id="UP000280935"/>
    </source>
</evidence>
<feature type="domain" description="Glycosyltransferase 2-like" evidence="2">
    <location>
        <begin position="8"/>
        <end position="173"/>
    </location>
</feature>
<dbReference type="InterPro" id="IPR001173">
    <property type="entry name" value="Glyco_trans_2-like"/>
</dbReference>
<dbReference type="SUPFAM" id="SSF53448">
    <property type="entry name" value="Nucleotide-diphospho-sugar transferases"/>
    <property type="match status" value="1"/>
</dbReference>
<dbReference type="Gene3D" id="3.90.550.10">
    <property type="entry name" value="Spore Coat Polysaccharide Biosynthesis Protein SpsA, Chain A"/>
    <property type="match status" value="1"/>
</dbReference>
<evidence type="ECO:0000256" key="1">
    <source>
        <dbReference type="SAM" id="Phobius"/>
    </source>
</evidence>
<dbReference type="InterPro" id="IPR029044">
    <property type="entry name" value="Nucleotide-diphossugar_trans"/>
</dbReference>
<evidence type="ECO:0000313" key="3">
    <source>
        <dbReference type="EMBL" id="RRD49683.1"/>
    </source>
</evidence>
<dbReference type="PANTHER" id="PTHR43685:SF14">
    <property type="entry name" value="GLYCOSYLTRANSFERASE 2-LIKE DOMAIN-CONTAINING PROTEIN"/>
    <property type="match status" value="1"/>
</dbReference>
<keyword evidence="1" id="KW-1133">Transmembrane helix</keyword>
<dbReference type="PANTHER" id="PTHR43685">
    <property type="entry name" value="GLYCOSYLTRANSFERASE"/>
    <property type="match status" value="1"/>
</dbReference>
<feature type="transmembrane region" description="Helical" evidence="1">
    <location>
        <begin position="274"/>
        <end position="294"/>
    </location>
</feature>
<keyword evidence="3" id="KW-0808">Transferase</keyword>
<reference evidence="3 4" key="1">
    <citation type="submission" date="2018-11" db="EMBL/GenBank/DDBJ databases">
        <title>Genomes From Bacteria Associated with the Canine Oral Cavity: a Test Case for Automated Genome-Based Taxonomic Assignment.</title>
        <authorList>
            <person name="Coil D.A."/>
            <person name="Jospin G."/>
            <person name="Darling A.E."/>
            <person name="Wallis C."/>
            <person name="Davis I.J."/>
            <person name="Harris S."/>
            <person name="Eisen J.A."/>
            <person name="Holcombe L.J."/>
            <person name="O'Flynn C."/>
        </authorList>
    </citation>
    <scope>NUCLEOTIDE SEQUENCE [LARGE SCALE GENOMIC DNA]</scope>
    <source>
        <strain evidence="3 4">OH2822_COT-296</strain>
    </source>
</reference>
<evidence type="ECO:0000259" key="2">
    <source>
        <dbReference type="Pfam" id="PF00535"/>
    </source>
</evidence>
<sequence>MNPQPPVSVIMPVLNEERHLEAAVRRVLDQGYEPGMEVVLAVGPSRDRTREIADRLAAEDPRVTVVDNPSGATPAGLNVAFTAARHDVIVRVDGHAELCDGYIATAVRLLDETGAANVGGRMEARGTTPFEQAVAAAYNSPMGLGGGGFHLADTPAGPAETVFLGVFRRDALEQVGGFDEGLHRAQDWELNHRLRGAGLLVFYSPELRVVYRPRSSLRALASQFFRTGQWRREVIRRHPETASPRYLAPPVVVLASVLGLLVGVLGLVLQWPLLLLGFAAPVLYLLFLAAATATIPTDGIAARLRLPLVLATMHMAWGLGFLRGLPD</sequence>
<keyword evidence="1" id="KW-0812">Transmembrane</keyword>
<feature type="transmembrane region" description="Helical" evidence="1">
    <location>
        <begin position="246"/>
        <end position="268"/>
    </location>
</feature>
<protein>
    <submittedName>
        <fullName evidence="3">Glycosyltransferase family 2 protein</fullName>
    </submittedName>
</protein>
<dbReference type="EMBL" id="RQYT01000013">
    <property type="protein sequence ID" value="RRD49683.1"/>
    <property type="molecule type" value="Genomic_DNA"/>
</dbReference>
<organism evidence="3 4">
    <name type="scientific">Arachnia propionica</name>
    <dbReference type="NCBI Taxonomy" id="1750"/>
    <lineage>
        <taxon>Bacteria</taxon>
        <taxon>Bacillati</taxon>
        <taxon>Actinomycetota</taxon>
        <taxon>Actinomycetes</taxon>
        <taxon>Propionibacteriales</taxon>
        <taxon>Propionibacteriaceae</taxon>
        <taxon>Arachnia</taxon>
    </lineage>
</organism>
<gene>
    <name evidence="3" type="ORF">EII35_07295</name>
</gene>
<dbReference type="GO" id="GO:0016740">
    <property type="term" value="F:transferase activity"/>
    <property type="evidence" value="ECO:0007669"/>
    <property type="project" value="UniProtKB-KW"/>
</dbReference>
<feature type="transmembrane region" description="Helical" evidence="1">
    <location>
        <begin position="306"/>
        <end position="325"/>
    </location>
</feature>
<dbReference type="InterPro" id="IPR050834">
    <property type="entry name" value="Glycosyltransf_2"/>
</dbReference>
<dbReference type="OrthoDB" id="1757142at2"/>
<proteinExistence type="predicted"/>
<accession>A0A3P1WZ32</accession>
<dbReference type="AlphaFoldDB" id="A0A3P1WZ32"/>
<dbReference type="Pfam" id="PF00535">
    <property type="entry name" value="Glycos_transf_2"/>
    <property type="match status" value="1"/>
</dbReference>
<dbReference type="Proteomes" id="UP000280935">
    <property type="component" value="Unassembled WGS sequence"/>
</dbReference>